<proteinExistence type="predicted"/>
<organism evidence="1 2">
    <name type="scientific">Pleurodeles waltl</name>
    <name type="common">Iberian ribbed newt</name>
    <dbReference type="NCBI Taxonomy" id="8319"/>
    <lineage>
        <taxon>Eukaryota</taxon>
        <taxon>Metazoa</taxon>
        <taxon>Chordata</taxon>
        <taxon>Craniata</taxon>
        <taxon>Vertebrata</taxon>
        <taxon>Euteleostomi</taxon>
        <taxon>Amphibia</taxon>
        <taxon>Batrachia</taxon>
        <taxon>Caudata</taxon>
        <taxon>Salamandroidea</taxon>
        <taxon>Salamandridae</taxon>
        <taxon>Pleurodelinae</taxon>
        <taxon>Pleurodeles</taxon>
    </lineage>
</organism>
<keyword evidence="2" id="KW-1185">Reference proteome</keyword>
<name>A0AAV7MZU4_PLEWA</name>
<sequence length="134" mass="14495">MLVPGGSQRDARMRDRRGGASVRWAVSEWRQRCRGPPGAPHYGLGIAAAAVAVVLSCRWCCWRLQQGFHLAWPPVFQLLLLPCFALSGRLLLRPLYTTLLESAAWCGGEQRASHGCTADCANCSVACSGNTGHS</sequence>
<dbReference type="EMBL" id="JANPWB010000013">
    <property type="protein sequence ID" value="KAJ1109276.1"/>
    <property type="molecule type" value="Genomic_DNA"/>
</dbReference>
<gene>
    <name evidence="1" type="ORF">NDU88_006639</name>
</gene>
<evidence type="ECO:0000313" key="2">
    <source>
        <dbReference type="Proteomes" id="UP001066276"/>
    </source>
</evidence>
<accession>A0AAV7MZU4</accession>
<reference evidence="1" key="1">
    <citation type="journal article" date="2022" name="bioRxiv">
        <title>Sequencing and chromosome-scale assembly of the giantPleurodeles waltlgenome.</title>
        <authorList>
            <person name="Brown T."/>
            <person name="Elewa A."/>
            <person name="Iarovenko S."/>
            <person name="Subramanian E."/>
            <person name="Araus A.J."/>
            <person name="Petzold A."/>
            <person name="Susuki M."/>
            <person name="Suzuki K.-i.T."/>
            <person name="Hayashi T."/>
            <person name="Toyoda A."/>
            <person name="Oliveira C."/>
            <person name="Osipova E."/>
            <person name="Leigh N.D."/>
            <person name="Simon A."/>
            <person name="Yun M.H."/>
        </authorList>
    </citation>
    <scope>NUCLEOTIDE SEQUENCE</scope>
    <source>
        <strain evidence="1">20211129_DDA</strain>
        <tissue evidence="1">Liver</tissue>
    </source>
</reference>
<dbReference type="AlphaFoldDB" id="A0AAV7MZU4"/>
<protein>
    <submittedName>
        <fullName evidence="1">Uncharacterized protein</fullName>
    </submittedName>
</protein>
<evidence type="ECO:0000313" key="1">
    <source>
        <dbReference type="EMBL" id="KAJ1109276.1"/>
    </source>
</evidence>
<comment type="caution">
    <text evidence="1">The sequence shown here is derived from an EMBL/GenBank/DDBJ whole genome shotgun (WGS) entry which is preliminary data.</text>
</comment>
<dbReference type="Proteomes" id="UP001066276">
    <property type="component" value="Chromosome 9"/>
</dbReference>